<feature type="active site" description="Cysteine sulfenic acid (-SOH) intermediate" evidence="6">
    <location>
        <position position="75"/>
    </location>
</feature>
<evidence type="ECO:0000256" key="1">
    <source>
        <dbReference type="ARBA" id="ARBA00010505"/>
    </source>
</evidence>
<evidence type="ECO:0000256" key="7">
    <source>
        <dbReference type="RuleBase" id="RU366011"/>
    </source>
</evidence>
<keyword evidence="10" id="KW-1185">Reference proteome</keyword>
<keyword evidence="3 7" id="KW-0049">Antioxidant</keyword>
<comment type="similarity">
    <text evidence="1 7">Belongs to the peroxiredoxin family. Prx5 subfamily.</text>
</comment>
<reference evidence="9" key="1">
    <citation type="journal article" date="2020" name="Stud. Mycol.">
        <title>101 Dothideomycetes genomes: a test case for predicting lifestyles and emergence of pathogens.</title>
        <authorList>
            <person name="Haridas S."/>
            <person name="Albert R."/>
            <person name="Binder M."/>
            <person name="Bloem J."/>
            <person name="Labutti K."/>
            <person name="Salamov A."/>
            <person name="Andreopoulos B."/>
            <person name="Baker S."/>
            <person name="Barry K."/>
            <person name="Bills G."/>
            <person name="Bluhm B."/>
            <person name="Cannon C."/>
            <person name="Castanera R."/>
            <person name="Culley D."/>
            <person name="Daum C."/>
            <person name="Ezra D."/>
            <person name="Gonzalez J."/>
            <person name="Henrissat B."/>
            <person name="Kuo A."/>
            <person name="Liang C."/>
            <person name="Lipzen A."/>
            <person name="Lutzoni F."/>
            <person name="Magnuson J."/>
            <person name="Mondo S."/>
            <person name="Nolan M."/>
            <person name="Ohm R."/>
            <person name="Pangilinan J."/>
            <person name="Park H.-J."/>
            <person name="Ramirez L."/>
            <person name="Alfaro M."/>
            <person name="Sun H."/>
            <person name="Tritt A."/>
            <person name="Yoshinaga Y."/>
            <person name="Zwiers L.-H."/>
            <person name="Turgeon B."/>
            <person name="Goodwin S."/>
            <person name="Spatafora J."/>
            <person name="Crous P."/>
            <person name="Grigoriev I."/>
        </authorList>
    </citation>
    <scope>NUCLEOTIDE SEQUENCE</scope>
    <source>
        <strain evidence="9">CBS 133067</strain>
    </source>
</reference>
<dbReference type="SUPFAM" id="SSF52833">
    <property type="entry name" value="Thioredoxin-like"/>
    <property type="match status" value="1"/>
</dbReference>
<name>A0A9P4IHE0_9PEZI</name>
<keyword evidence="4 7" id="KW-0560">Oxidoreductase</keyword>
<gene>
    <name evidence="9" type="ORF">NA57DRAFT_35696</name>
</gene>
<dbReference type="GO" id="GO:0008379">
    <property type="term" value="F:thioredoxin peroxidase activity"/>
    <property type="evidence" value="ECO:0007669"/>
    <property type="project" value="InterPro"/>
</dbReference>
<evidence type="ECO:0000313" key="9">
    <source>
        <dbReference type="EMBL" id="KAF2101615.1"/>
    </source>
</evidence>
<dbReference type="InterPro" id="IPR013740">
    <property type="entry name" value="Redoxin"/>
</dbReference>
<evidence type="ECO:0000259" key="8">
    <source>
        <dbReference type="PROSITE" id="PS51352"/>
    </source>
</evidence>
<dbReference type="GO" id="GO:0042744">
    <property type="term" value="P:hydrogen peroxide catabolic process"/>
    <property type="evidence" value="ECO:0007669"/>
    <property type="project" value="TreeGrafter"/>
</dbReference>
<comment type="caution">
    <text evidence="9">The sequence shown here is derived from an EMBL/GenBank/DDBJ whole genome shotgun (WGS) entry which is preliminary data.</text>
</comment>
<dbReference type="InterPro" id="IPR037944">
    <property type="entry name" value="PRX5-like"/>
</dbReference>
<proteinExistence type="inferred from homology"/>
<dbReference type="FunFam" id="3.40.30.10:FF:000159">
    <property type="entry name" value="Peroxiredoxin"/>
    <property type="match status" value="1"/>
</dbReference>
<dbReference type="Gene3D" id="3.40.30.10">
    <property type="entry name" value="Glutaredoxin"/>
    <property type="match status" value="1"/>
</dbReference>
<dbReference type="GO" id="GO:0005829">
    <property type="term" value="C:cytosol"/>
    <property type="evidence" value="ECO:0007669"/>
    <property type="project" value="TreeGrafter"/>
</dbReference>
<dbReference type="InterPro" id="IPR036249">
    <property type="entry name" value="Thioredoxin-like_sf"/>
</dbReference>
<dbReference type="GO" id="GO:0045454">
    <property type="term" value="P:cell redox homeostasis"/>
    <property type="evidence" value="ECO:0007669"/>
    <property type="project" value="TreeGrafter"/>
</dbReference>
<evidence type="ECO:0000256" key="6">
    <source>
        <dbReference type="PIRSR" id="PIRSR637944-1"/>
    </source>
</evidence>
<evidence type="ECO:0000256" key="5">
    <source>
        <dbReference type="ARBA" id="ARBA00023284"/>
    </source>
</evidence>
<accession>A0A9P4IHE0</accession>
<sequence>MFAFRRAIATGQRLVPRAQCASLFHSSARAFVKVGDAIPDVELMEGSPGNKANLSKILKGKGLIIGVPAAFSPSCSESHIPSYLKASKLRDAGDVFVVAVNDPFVMKAWAAQLDPRGQSGIRFLADPSLGFTDALELSFDGSKIFGGPRGKRYALCVRDGKVVRAFVEPDNTGLKESVAGEVLEHDW</sequence>
<dbReference type="Pfam" id="PF08534">
    <property type="entry name" value="Redoxin"/>
    <property type="match status" value="1"/>
</dbReference>
<dbReference type="EMBL" id="ML978123">
    <property type="protein sequence ID" value="KAF2101615.1"/>
    <property type="molecule type" value="Genomic_DNA"/>
</dbReference>
<dbReference type="GO" id="GO:0034599">
    <property type="term" value="P:cellular response to oxidative stress"/>
    <property type="evidence" value="ECO:0007669"/>
    <property type="project" value="InterPro"/>
</dbReference>
<feature type="domain" description="Thioredoxin" evidence="8">
    <location>
        <begin position="32"/>
        <end position="184"/>
    </location>
</feature>
<dbReference type="PANTHER" id="PTHR10430:SF39">
    <property type="entry name" value="PEROXISOMAL MEMBRANE ASSOCIATED PROTEIN 20"/>
    <property type="match status" value="1"/>
</dbReference>
<dbReference type="GO" id="GO:0005777">
    <property type="term" value="C:peroxisome"/>
    <property type="evidence" value="ECO:0007669"/>
    <property type="project" value="TreeGrafter"/>
</dbReference>
<comment type="function">
    <text evidence="7">Thiol-specific peroxidase that catalyzes the reduction of hydrogen peroxide and organic hydroperoxides to water and alcohols, respectively. Plays a role in cell protection against oxidative stress by detoxifying peroxides.</text>
</comment>
<evidence type="ECO:0000256" key="3">
    <source>
        <dbReference type="ARBA" id="ARBA00022862"/>
    </source>
</evidence>
<keyword evidence="5 7" id="KW-0676">Redox-active center</keyword>
<evidence type="ECO:0000313" key="10">
    <source>
        <dbReference type="Proteomes" id="UP000799772"/>
    </source>
</evidence>
<keyword evidence="2 7" id="KW-0575">Peroxidase</keyword>
<dbReference type="GO" id="GO:0005739">
    <property type="term" value="C:mitochondrion"/>
    <property type="evidence" value="ECO:0007669"/>
    <property type="project" value="TreeGrafter"/>
</dbReference>
<organism evidence="9 10">
    <name type="scientific">Rhizodiscina lignyota</name>
    <dbReference type="NCBI Taxonomy" id="1504668"/>
    <lineage>
        <taxon>Eukaryota</taxon>
        <taxon>Fungi</taxon>
        <taxon>Dikarya</taxon>
        <taxon>Ascomycota</taxon>
        <taxon>Pezizomycotina</taxon>
        <taxon>Dothideomycetes</taxon>
        <taxon>Pleosporomycetidae</taxon>
        <taxon>Aulographales</taxon>
        <taxon>Rhizodiscinaceae</taxon>
        <taxon>Rhizodiscina</taxon>
    </lineage>
</organism>
<dbReference type="PANTHER" id="PTHR10430">
    <property type="entry name" value="PEROXIREDOXIN"/>
    <property type="match status" value="1"/>
</dbReference>
<dbReference type="CDD" id="cd03013">
    <property type="entry name" value="PRX5_like"/>
    <property type="match status" value="1"/>
</dbReference>
<dbReference type="PROSITE" id="PS51352">
    <property type="entry name" value="THIOREDOXIN_2"/>
    <property type="match status" value="1"/>
</dbReference>
<dbReference type="AlphaFoldDB" id="A0A9P4IHE0"/>
<evidence type="ECO:0000256" key="2">
    <source>
        <dbReference type="ARBA" id="ARBA00022559"/>
    </source>
</evidence>
<dbReference type="OrthoDB" id="1882547at2759"/>
<evidence type="ECO:0000256" key="4">
    <source>
        <dbReference type="ARBA" id="ARBA00023002"/>
    </source>
</evidence>
<protein>
    <submittedName>
        <fullName evidence="9">Redoxin</fullName>
    </submittedName>
</protein>
<dbReference type="Proteomes" id="UP000799772">
    <property type="component" value="Unassembled WGS sequence"/>
</dbReference>
<dbReference type="InterPro" id="IPR013766">
    <property type="entry name" value="Thioredoxin_domain"/>
</dbReference>